<dbReference type="OrthoDB" id="129372at2759"/>
<organism evidence="2 7">
    <name type="scientific">Phytophthora rubi</name>
    <dbReference type="NCBI Taxonomy" id="129364"/>
    <lineage>
        <taxon>Eukaryota</taxon>
        <taxon>Sar</taxon>
        <taxon>Stramenopiles</taxon>
        <taxon>Oomycota</taxon>
        <taxon>Peronosporomycetes</taxon>
        <taxon>Peronosporales</taxon>
        <taxon>Peronosporaceae</taxon>
        <taxon>Phytophthora</taxon>
    </lineage>
</organism>
<dbReference type="EMBL" id="QXFT01000788">
    <property type="protein sequence ID" value="KAE9335780.1"/>
    <property type="molecule type" value="Genomic_DNA"/>
</dbReference>
<evidence type="ECO:0000313" key="7">
    <source>
        <dbReference type="Proteomes" id="UP000435112"/>
    </source>
</evidence>
<dbReference type="Proteomes" id="UP000429607">
    <property type="component" value="Unassembled WGS sequence"/>
</dbReference>
<feature type="region of interest" description="Disordered" evidence="1">
    <location>
        <begin position="192"/>
        <end position="252"/>
    </location>
</feature>
<feature type="region of interest" description="Disordered" evidence="1">
    <location>
        <begin position="152"/>
        <end position="177"/>
    </location>
</feature>
<dbReference type="EMBL" id="QXFV01000769">
    <property type="protein sequence ID" value="KAE9026974.1"/>
    <property type="molecule type" value="Genomic_DNA"/>
</dbReference>
<evidence type="ECO:0000256" key="1">
    <source>
        <dbReference type="SAM" id="MobiDB-lite"/>
    </source>
</evidence>
<proteinExistence type="predicted"/>
<name>A0A6A3LR51_9STRA</name>
<comment type="caution">
    <text evidence="2">The sequence shown here is derived from an EMBL/GenBank/DDBJ whole genome shotgun (WGS) entry which is preliminary data.</text>
</comment>
<dbReference type="EMBL" id="QXFU01000747">
    <property type="protein sequence ID" value="KAE9022051.1"/>
    <property type="molecule type" value="Genomic_DNA"/>
</dbReference>
<evidence type="ECO:0000313" key="2">
    <source>
        <dbReference type="EMBL" id="KAE9022051.1"/>
    </source>
</evidence>
<sequence length="289" mass="32911">MPTRLELLRAERQEQAIEEAHPPVRSVDGARSVIADEQPAPNVNIPFEMCVLRVEEFDRYWRLDLIDRDDEPDFEKILGEFELLDVSRRNKFVFQLTIWKSRNDALNQLEYRQGFSYRFNRVHSLKLMYGNPLGSMQIRHRLGAEPLVSAQTPANSHGQLRTPPQAAVVSRDEHLHDDSATAAPVNVSAASPELPAHAGEGHTPPQSSRDEETYVVTLAEKPLTKRRSRADEEIEVPPKQRKQSRKTLCFESPPRPIGCRSVTKRYGQRFSVYILSIVEHSTRVISIGA</sequence>
<evidence type="ECO:0000313" key="3">
    <source>
        <dbReference type="EMBL" id="KAE9026974.1"/>
    </source>
</evidence>
<dbReference type="Proteomes" id="UP000435112">
    <property type="component" value="Unassembled WGS sequence"/>
</dbReference>
<keyword evidence="6" id="KW-1185">Reference proteome</keyword>
<dbReference type="AlphaFoldDB" id="A0A6A3LR51"/>
<protein>
    <submittedName>
        <fullName evidence="2">Uncharacterized protein</fullName>
    </submittedName>
</protein>
<evidence type="ECO:0000313" key="5">
    <source>
        <dbReference type="Proteomes" id="UP000429607"/>
    </source>
</evidence>
<dbReference type="Proteomes" id="UP000434957">
    <property type="component" value="Unassembled WGS sequence"/>
</dbReference>
<reference evidence="5 7" key="1">
    <citation type="submission" date="2018-09" db="EMBL/GenBank/DDBJ databases">
        <title>Genomic investigation of the strawberry pathogen Phytophthora fragariae indicates pathogenicity is determined by transcriptional variation in three key races.</title>
        <authorList>
            <person name="Adams T.M."/>
            <person name="Armitage A.D."/>
            <person name="Sobczyk M.K."/>
            <person name="Bates H.J."/>
            <person name="Dunwell J.M."/>
            <person name="Nellist C.F."/>
            <person name="Harrison R.J."/>
        </authorList>
    </citation>
    <scope>NUCLEOTIDE SEQUENCE [LARGE SCALE GENOMIC DNA]</scope>
    <source>
        <strain evidence="3 5">SCRP249</strain>
        <strain evidence="2 7">SCRP324</strain>
        <strain evidence="4 6">SCRP333</strain>
    </source>
</reference>
<evidence type="ECO:0000313" key="4">
    <source>
        <dbReference type="EMBL" id="KAE9335780.1"/>
    </source>
</evidence>
<gene>
    <name evidence="3" type="ORF">PR001_g12076</name>
    <name evidence="2" type="ORF">PR002_g12080</name>
    <name evidence="4" type="ORF">PR003_g12848</name>
</gene>
<evidence type="ECO:0000313" key="6">
    <source>
        <dbReference type="Proteomes" id="UP000434957"/>
    </source>
</evidence>
<accession>A0A6A3LR51</accession>